<dbReference type="SMART" id="SM00028">
    <property type="entry name" value="TPR"/>
    <property type="match status" value="3"/>
</dbReference>
<keyword evidence="1" id="KW-0677">Repeat</keyword>
<dbReference type="PANTHER" id="PTHR44858">
    <property type="entry name" value="TETRATRICOPEPTIDE REPEAT PROTEIN 6"/>
    <property type="match status" value="1"/>
</dbReference>
<comment type="caution">
    <text evidence="3">The sequence shown here is derived from an EMBL/GenBank/DDBJ whole genome shotgun (WGS) entry which is preliminary data.</text>
</comment>
<evidence type="ECO:0000256" key="2">
    <source>
        <dbReference type="ARBA" id="ARBA00022803"/>
    </source>
</evidence>
<evidence type="ECO:0000313" key="3">
    <source>
        <dbReference type="EMBL" id="KKN97828.1"/>
    </source>
</evidence>
<accession>A0A0F9XZL4</accession>
<dbReference type="SUPFAM" id="SSF48452">
    <property type="entry name" value="TPR-like"/>
    <property type="match status" value="1"/>
</dbReference>
<sequence>MVPTRLELWRQPVTFTVVMGNCIVNLKHTVAALGLWVLLGGISFAQMSPPIAADLLQDLRNAPAAEAAGIERDVQRAWARSGSAAMDLLYSRGRDAMSEGDTTLAIAHLTALTDHAPDFAEGYHARAQAYFAAGLYGPAIDDLETTLALNPQQYNAIFGLGAILQEFGDLHAAADLYRRVLSINPHHDNAQRALDGLRRDGIGRTL</sequence>
<dbReference type="PROSITE" id="PS50005">
    <property type="entry name" value="TPR"/>
    <property type="match status" value="2"/>
</dbReference>
<name>A0A0F9XZL4_9ZZZZ</name>
<dbReference type="Gene3D" id="1.25.40.10">
    <property type="entry name" value="Tetratricopeptide repeat domain"/>
    <property type="match status" value="1"/>
</dbReference>
<dbReference type="AlphaFoldDB" id="A0A0F9XZL4"/>
<reference evidence="3" key="1">
    <citation type="journal article" date="2015" name="Nature">
        <title>Complex archaea that bridge the gap between prokaryotes and eukaryotes.</title>
        <authorList>
            <person name="Spang A."/>
            <person name="Saw J.H."/>
            <person name="Jorgensen S.L."/>
            <person name="Zaremba-Niedzwiedzka K."/>
            <person name="Martijn J."/>
            <person name="Lind A.E."/>
            <person name="van Eijk R."/>
            <person name="Schleper C."/>
            <person name="Guy L."/>
            <person name="Ettema T.J."/>
        </authorList>
    </citation>
    <scope>NUCLEOTIDE SEQUENCE</scope>
</reference>
<proteinExistence type="predicted"/>
<dbReference type="EMBL" id="LAZR01000055">
    <property type="protein sequence ID" value="KKN97828.1"/>
    <property type="molecule type" value="Genomic_DNA"/>
</dbReference>
<keyword evidence="2" id="KW-0802">TPR repeat</keyword>
<dbReference type="InterPro" id="IPR050498">
    <property type="entry name" value="Ycf3"/>
</dbReference>
<dbReference type="GO" id="GO:0009279">
    <property type="term" value="C:cell outer membrane"/>
    <property type="evidence" value="ECO:0007669"/>
    <property type="project" value="TreeGrafter"/>
</dbReference>
<evidence type="ECO:0000256" key="1">
    <source>
        <dbReference type="ARBA" id="ARBA00022737"/>
    </source>
</evidence>
<dbReference type="Pfam" id="PF13432">
    <property type="entry name" value="TPR_16"/>
    <property type="match status" value="1"/>
</dbReference>
<organism evidence="3">
    <name type="scientific">marine sediment metagenome</name>
    <dbReference type="NCBI Taxonomy" id="412755"/>
    <lineage>
        <taxon>unclassified sequences</taxon>
        <taxon>metagenomes</taxon>
        <taxon>ecological metagenomes</taxon>
    </lineage>
</organism>
<dbReference type="GO" id="GO:0046813">
    <property type="term" value="P:receptor-mediated virion attachment to host cell"/>
    <property type="evidence" value="ECO:0007669"/>
    <property type="project" value="TreeGrafter"/>
</dbReference>
<dbReference type="InterPro" id="IPR019734">
    <property type="entry name" value="TPR_rpt"/>
</dbReference>
<gene>
    <name evidence="3" type="ORF">LCGC14_0153420</name>
</gene>
<dbReference type="PANTHER" id="PTHR44858:SF1">
    <property type="entry name" value="UDP-N-ACETYLGLUCOSAMINE--PEPTIDE N-ACETYLGLUCOSAMINYLTRANSFERASE SPINDLY-RELATED"/>
    <property type="match status" value="1"/>
</dbReference>
<protein>
    <submittedName>
        <fullName evidence="3">Uncharacterized protein</fullName>
    </submittedName>
</protein>
<dbReference type="InterPro" id="IPR011990">
    <property type="entry name" value="TPR-like_helical_dom_sf"/>
</dbReference>